<dbReference type="KEGG" id="ovb:NB640_01020"/>
<evidence type="ECO:0000313" key="2">
    <source>
        <dbReference type="EMBL" id="WAW10280.1"/>
    </source>
</evidence>
<dbReference type="InterPro" id="IPR022496">
    <property type="entry name" value="T6A_TsaB"/>
</dbReference>
<dbReference type="CDD" id="cd24032">
    <property type="entry name" value="ASKHA_NBD_TsaB"/>
    <property type="match status" value="1"/>
</dbReference>
<dbReference type="Proteomes" id="UP001156215">
    <property type="component" value="Chromosome"/>
</dbReference>
<dbReference type="SUPFAM" id="SSF53067">
    <property type="entry name" value="Actin-like ATPase domain"/>
    <property type="match status" value="2"/>
</dbReference>
<dbReference type="InterPro" id="IPR043129">
    <property type="entry name" value="ATPase_NBD"/>
</dbReference>
<dbReference type="InterPro" id="IPR000905">
    <property type="entry name" value="Gcp-like_dom"/>
</dbReference>
<feature type="domain" description="Gcp-like" evidence="1">
    <location>
        <begin position="35"/>
        <end position="152"/>
    </location>
</feature>
<proteinExistence type="predicted"/>
<gene>
    <name evidence="2" type="primary">tsaB</name>
    <name evidence="2" type="ORF">NB640_01020</name>
</gene>
<reference evidence="2" key="1">
    <citation type="journal article" date="2022" name="Front. Microbiol.">
        <title>New perspectives on an old grouping: The genomic and phenotypic variability of Oxalobacter formigenes and the implications for calcium oxalate stone prevention.</title>
        <authorList>
            <person name="Chmiel J.A."/>
            <person name="Carr C."/>
            <person name="Stuivenberg G.A."/>
            <person name="Venema R."/>
            <person name="Chanyi R.M."/>
            <person name="Al K.F."/>
            <person name="Giguere D."/>
            <person name="Say H."/>
            <person name="Akouris P.P."/>
            <person name="Dominguez Romero S.A."/>
            <person name="Kwong A."/>
            <person name="Tai V."/>
            <person name="Koval S.F."/>
            <person name="Razvi H."/>
            <person name="Bjazevic J."/>
            <person name="Burton J.P."/>
        </authorList>
    </citation>
    <scope>NUCLEOTIDE SEQUENCE</scope>
    <source>
        <strain evidence="2">WoOx3</strain>
    </source>
</reference>
<dbReference type="Gene3D" id="3.30.420.40">
    <property type="match status" value="2"/>
</dbReference>
<dbReference type="GO" id="GO:0005829">
    <property type="term" value="C:cytosol"/>
    <property type="evidence" value="ECO:0007669"/>
    <property type="project" value="TreeGrafter"/>
</dbReference>
<evidence type="ECO:0000259" key="1">
    <source>
        <dbReference type="Pfam" id="PF00814"/>
    </source>
</evidence>
<keyword evidence="3" id="KW-1185">Reference proteome</keyword>
<dbReference type="GO" id="GO:0002949">
    <property type="term" value="P:tRNA threonylcarbamoyladenosine modification"/>
    <property type="evidence" value="ECO:0007669"/>
    <property type="project" value="InterPro"/>
</dbReference>
<name>A0A9E9LV61_9BURK</name>
<protein>
    <submittedName>
        <fullName evidence="2">tRNA (Adenosine(37)-N6)-threonylcarbamoyltransferase complex dimerization subunit type 1 TsaB</fullName>
        <ecNumber evidence="2">2.3.1.234</ecNumber>
    </submittedName>
</protein>
<dbReference type="GO" id="GO:0061711">
    <property type="term" value="F:tRNA N(6)-L-threonylcarbamoyladenine synthase activity"/>
    <property type="evidence" value="ECO:0007669"/>
    <property type="project" value="UniProtKB-EC"/>
</dbReference>
<organism evidence="2 3">
    <name type="scientific">Oxalobacter vibrioformis</name>
    <dbReference type="NCBI Taxonomy" id="933080"/>
    <lineage>
        <taxon>Bacteria</taxon>
        <taxon>Pseudomonadati</taxon>
        <taxon>Pseudomonadota</taxon>
        <taxon>Betaproteobacteria</taxon>
        <taxon>Burkholderiales</taxon>
        <taxon>Oxalobacteraceae</taxon>
        <taxon>Oxalobacter</taxon>
    </lineage>
</organism>
<dbReference type="PANTHER" id="PTHR11735">
    <property type="entry name" value="TRNA N6-ADENOSINE THREONYLCARBAMOYLTRANSFERASE"/>
    <property type="match status" value="1"/>
</dbReference>
<keyword evidence="2" id="KW-0808">Transferase</keyword>
<accession>A0A9E9LV61</accession>
<keyword evidence="2" id="KW-0012">Acyltransferase</keyword>
<dbReference type="NCBIfam" id="TIGR03725">
    <property type="entry name" value="T6A_YeaZ"/>
    <property type="match status" value="1"/>
</dbReference>
<dbReference type="RefSeq" id="WP_269309288.1">
    <property type="nucleotide sequence ID" value="NZ_CP098242.1"/>
</dbReference>
<evidence type="ECO:0000313" key="3">
    <source>
        <dbReference type="Proteomes" id="UP001156215"/>
    </source>
</evidence>
<dbReference type="EC" id="2.3.1.234" evidence="2"/>
<dbReference type="AlphaFoldDB" id="A0A9E9LV61"/>
<dbReference type="Pfam" id="PF00814">
    <property type="entry name" value="TsaD"/>
    <property type="match status" value="1"/>
</dbReference>
<sequence length="235" mass="24716">MPTIIAFETSSDTASVSLMKADGSIQTCASQGVTTHSQTILPMIQALLADAKLAVADCDAIAFGCGPGSFTGVRTACGVAQGLAFGAALPLIPVVSLMAMAEACRIDHRATDVLAILDARMKEVYWAQYRHDENGSWQTVIAPRITPPEAVMPEGRPDACGNGLIAYADALDLLPVAVRHTDIIPGSTAVAILGKAAYQRGETISAHDASPLYLRNKVAYTTEERRIMKEGVGAC</sequence>
<dbReference type="EMBL" id="CP098242">
    <property type="protein sequence ID" value="WAW10280.1"/>
    <property type="molecule type" value="Genomic_DNA"/>
</dbReference>
<dbReference type="PANTHER" id="PTHR11735:SF11">
    <property type="entry name" value="TRNA THREONYLCARBAMOYLADENOSINE BIOSYNTHESIS PROTEIN TSAB"/>
    <property type="match status" value="1"/>
</dbReference>